<sequence>MHRCLAEIALRLPPLSSQLRVCEFTSSSSATGGREQSSGR</sequence>
<name>A0A9E7K4E5_9LILI</name>
<dbReference type="AlphaFoldDB" id="A0A9E7K4E5"/>
<accession>A0A9E7K4E5</accession>
<evidence type="ECO:0000313" key="1">
    <source>
        <dbReference type="EMBL" id="URE04326.1"/>
    </source>
</evidence>
<dbReference type="Proteomes" id="UP001055439">
    <property type="component" value="Chromosome 5"/>
</dbReference>
<protein>
    <submittedName>
        <fullName evidence="1">Uncharacterized protein</fullName>
    </submittedName>
</protein>
<dbReference type="EMBL" id="CP097507">
    <property type="protein sequence ID" value="URE04326.1"/>
    <property type="molecule type" value="Genomic_DNA"/>
</dbReference>
<proteinExistence type="predicted"/>
<organism evidence="1 2">
    <name type="scientific">Musa troglodytarum</name>
    <name type="common">fe'i banana</name>
    <dbReference type="NCBI Taxonomy" id="320322"/>
    <lineage>
        <taxon>Eukaryota</taxon>
        <taxon>Viridiplantae</taxon>
        <taxon>Streptophyta</taxon>
        <taxon>Embryophyta</taxon>
        <taxon>Tracheophyta</taxon>
        <taxon>Spermatophyta</taxon>
        <taxon>Magnoliopsida</taxon>
        <taxon>Liliopsida</taxon>
        <taxon>Zingiberales</taxon>
        <taxon>Musaceae</taxon>
        <taxon>Musa</taxon>
    </lineage>
</organism>
<reference evidence="1" key="1">
    <citation type="submission" date="2022-05" db="EMBL/GenBank/DDBJ databases">
        <title>The Musa troglodytarum L. genome provides insights into the mechanism of non-climacteric behaviour and enrichment of carotenoids.</title>
        <authorList>
            <person name="Wang J."/>
        </authorList>
    </citation>
    <scope>NUCLEOTIDE SEQUENCE</scope>
    <source>
        <tissue evidence="1">Leaf</tissue>
    </source>
</reference>
<gene>
    <name evidence="1" type="ORF">MUK42_21112</name>
</gene>
<evidence type="ECO:0000313" key="2">
    <source>
        <dbReference type="Proteomes" id="UP001055439"/>
    </source>
</evidence>
<keyword evidence="2" id="KW-1185">Reference proteome</keyword>